<keyword evidence="1" id="KW-0238">DNA-binding</keyword>
<dbReference type="OrthoDB" id="8659436at2"/>
<evidence type="ECO:0000313" key="2">
    <source>
        <dbReference type="EMBL" id="PXX75865.1"/>
    </source>
</evidence>
<sequence length="147" mass="15989">MPTLLPSLPDVSGHLLRAGIPVTAQRLAIARVLLPLPVHLSAEQVQQCASHYTSGLSRATVYNTLKLFTARGLLRELAVEPGKTMFDSNPQPHHHLYNSATGELTDIPADTLRLSGAPVLPDGLELEQIEVIVRVRPREDGQPAPRN</sequence>
<comment type="similarity">
    <text evidence="1">Belongs to the Fur family.</text>
</comment>
<gene>
    <name evidence="1" type="primary">fur</name>
    <name evidence="2" type="ORF">DFR34_1245</name>
</gene>
<dbReference type="GO" id="GO:0000976">
    <property type="term" value="F:transcription cis-regulatory region binding"/>
    <property type="evidence" value="ECO:0007669"/>
    <property type="project" value="TreeGrafter"/>
</dbReference>
<keyword evidence="1" id="KW-0678">Repressor</keyword>
<reference evidence="2 3" key="1">
    <citation type="submission" date="2018-05" db="EMBL/GenBank/DDBJ databases">
        <title>Genomic Encyclopedia of Type Strains, Phase IV (KMG-IV): sequencing the most valuable type-strain genomes for metagenomic binning, comparative biology and taxonomic classification.</title>
        <authorList>
            <person name="Goeker M."/>
        </authorList>
    </citation>
    <scope>NUCLEOTIDE SEQUENCE [LARGE SCALE GENOMIC DNA]</scope>
    <source>
        <strain evidence="2 3">DSM 29661</strain>
    </source>
</reference>
<dbReference type="GO" id="GO:0005737">
    <property type="term" value="C:cytoplasm"/>
    <property type="evidence" value="ECO:0007669"/>
    <property type="project" value="UniProtKB-SubCell"/>
</dbReference>
<dbReference type="PANTHER" id="PTHR33202:SF7">
    <property type="entry name" value="FERRIC UPTAKE REGULATION PROTEIN"/>
    <property type="match status" value="1"/>
</dbReference>
<keyword evidence="1" id="KW-0804">Transcription</keyword>
<dbReference type="CDD" id="cd07153">
    <property type="entry name" value="Fur_like"/>
    <property type="match status" value="1"/>
</dbReference>
<keyword evidence="3" id="KW-1185">Reference proteome</keyword>
<dbReference type="RefSeq" id="WP_110391768.1">
    <property type="nucleotide sequence ID" value="NZ_QJKI01000024.1"/>
</dbReference>
<name>A0A318KKT5_9NEIS</name>
<dbReference type="EMBL" id="QJKI01000024">
    <property type="protein sequence ID" value="PXX75865.1"/>
    <property type="molecule type" value="Genomic_DNA"/>
</dbReference>
<proteinExistence type="inferred from homology"/>
<dbReference type="PANTHER" id="PTHR33202">
    <property type="entry name" value="ZINC UPTAKE REGULATION PROTEIN"/>
    <property type="match status" value="1"/>
</dbReference>
<dbReference type="SUPFAM" id="SSF46785">
    <property type="entry name" value="Winged helix' DNA-binding domain"/>
    <property type="match status" value="1"/>
</dbReference>
<accession>A0A318KKT5</accession>
<comment type="caution">
    <text evidence="2">The sequence shown here is derived from an EMBL/GenBank/DDBJ whole genome shotgun (WGS) entry which is preliminary data.</text>
</comment>
<dbReference type="InterPro" id="IPR002481">
    <property type="entry name" value="FUR"/>
</dbReference>
<organism evidence="2 3">
    <name type="scientific">Rivihabitans pingtungensis</name>
    <dbReference type="NCBI Taxonomy" id="1054498"/>
    <lineage>
        <taxon>Bacteria</taxon>
        <taxon>Pseudomonadati</taxon>
        <taxon>Pseudomonadota</taxon>
        <taxon>Betaproteobacteria</taxon>
        <taxon>Neisseriales</taxon>
        <taxon>Aquaspirillaceae</taxon>
        <taxon>Rivihabitans</taxon>
    </lineage>
</organism>
<evidence type="ECO:0000313" key="3">
    <source>
        <dbReference type="Proteomes" id="UP000247555"/>
    </source>
</evidence>
<dbReference type="Pfam" id="PF01475">
    <property type="entry name" value="FUR"/>
    <property type="match status" value="1"/>
</dbReference>
<dbReference type="AlphaFoldDB" id="A0A318KKT5"/>
<keyword evidence="1" id="KW-0963">Cytoplasm</keyword>
<comment type="subcellular location">
    <subcellularLocation>
        <location evidence="1">Cytoplasm</location>
    </subcellularLocation>
</comment>
<evidence type="ECO:0000256" key="1">
    <source>
        <dbReference type="RuleBase" id="RU364037"/>
    </source>
</evidence>
<keyword evidence="1" id="KW-0479">Metal-binding</keyword>
<dbReference type="GO" id="GO:1900376">
    <property type="term" value="P:regulation of secondary metabolite biosynthetic process"/>
    <property type="evidence" value="ECO:0007669"/>
    <property type="project" value="TreeGrafter"/>
</dbReference>
<dbReference type="GO" id="GO:0008270">
    <property type="term" value="F:zinc ion binding"/>
    <property type="evidence" value="ECO:0007669"/>
    <property type="project" value="TreeGrafter"/>
</dbReference>
<keyword evidence="1" id="KW-0862">Zinc</keyword>
<protein>
    <recommendedName>
        <fullName evidence="1">Ferric uptake regulation protein</fullName>
    </recommendedName>
</protein>
<dbReference type="InterPro" id="IPR036390">
    <property type="entry name" value="WH_DNA-bd_sf"/>
</dbReference>
<dbReference type="GO" id="GO:0045892">
    <property type="term" value="P:negative regulation of DNA-templated transcription"/>
    <property type="evidence" value="ECO:0007669"/>
    <property type="project" value="TreeGrafter"/>
</dbReference>
<keyword evidence="1" id="KW-0805">Transcription regulation</keyword>
<keyword evidence="1" id="KW-0408">Iron</keyword>
<comment type="subunit">
    <text evidence="1">Homodimer.</text>
</comment>
<dbReference type="Gene3D" id="1.10.10.10">
    <property type="entry name" value="Winged helix-like DNA-binding domain superfamily/Winged helix DNA-binding domain"/>
    <property type="match status" value="1"/>
</dbReference>
<dbReference type="GO" id="GO:0003700">
    <property type="term" value="F:DNA-binding transcription factor activity"/>
    <property type="evidence" value="ECO:0007669"/>
    <property type="project" value="UniProtKB-UniRule"/>
</dbReference>
<dbReference type="Proteomes" id="UP000247555">
    <property type="component" value="Unassembled WGS sequence"/>
</dbReference>
<dbReference type="InterPro" id="IPR036388">
    <property type="entry name" value="WH-like_DNA-bd_sf"/>
</dbReference>